<evidence type="ECO:0000313" key="3">
    <source>
        <dbReference type="Proteomes" id="UP000254797"/>
    </source>
</evidence>
<dbReference type="EMBL" id="UHFG01000004">
    <property type="protein sequence ID" value="SUN49006.1"/>
    <property type="molecule type" value="Genomic_DNA"/>
</dbReference>
<protein>
    <submittedName>
        <fullName evidence="2">Protein abrB</fullName>
    </submittedName>
</protein>
<feature type="transmembrane region" description="Helical" evidence="1">
    <location>
        <begin position="142"/>
        <end position="160"/>
    </location>
</feature>
<keyword evidence="1" id="KW-1133">Transmembrane helix</keyword>
<organism evidence="2 3">
    <name type="scientific">Streptococcus dysgalactiae subsp. dysgalactiae</name>
    <dbReference type="NCBI Taxonomy" id="99822"/>
    <lineage>
        <taxon>Bacteria</taxon>
        <taxon>Bacillati</taxon>
        <taxon>Bacillota</taxon>
        <taxon>Bacilli</taxon>
        <taxon>Lactobacillales</taxon>
        <taxon>Streptococcaceae</taxon>
        <taxon>Streptococcus</taxon>
    </lineage>
</organism>
<reference evidence="2 3" key="1">
    <citation type="submission" date="2018-06" db="EMBL/GenBank/DDBJ databases">
        <authorList>
            <consortium name="Pathogen Informatics"/>
            <person name="Doyle S."/>
        </authorList>
    </citation>
    <scope>NUCLEOTIDE SEQUENCE [LARGE SCALE GENOMIC DNA]</scope>
    <source>
        <strain evidence="2 3">NCTC4670</strain>
    </source>
</reference>
<feature type="transmembrane region" description="Helical" evidence="1">
    <location>
        <begin position="28"/>
        <end position="47"/>
    </location>
</feature>
<sequence>MVLILITLLVGSLGGIIAKRLKIPAPFMIGSMAAVAMASILTGQMQAASQMKLIAQIVSGAYIGQTVSQKDLANLPKLAKSIVSLMALFTLNMLVMGFLFHHFFGLDLVTAFLSCLPGGIMDISLMAVDMGAKPDIVATLQSARLIGILIILPLWVQFWVKRVTPKPISQPLENQIAQRATNRFLSYPSQAWNNMVILSVASVGGFIGLWLNIPVGALIVSLLFSAILKMSQNTPQLSSEIRFIAQILAGTLIGTSFTRESLLDMFHLIVPIMLLLASYLLINVFFGYMMYKRGILDLQSALFASSPAGATDISLLAGDLGGDMAKIAEIQISRTLYTVIVMPLLVKWLVISLL</sequence>
<dbReference type="AlphaFoldDB" id="A0A380JTS1"/>
<dbReference type="GO" id="GO:0010468">
    <property type="term" value="P:regulation of gene expression"/>
    <property type="evidence" value="ECO:0007669"/>
    <property type="project" value="InterPro"/>
</dbReference>
<dbReference type="PIRSF" id="PIRSF038991">
    <property type="entry name" value="Protein_AbrB"/>
    <property type="match status" value="1"/>
</dbReference>
<keyword evidence="1" id="KW-0812">Transmembrane</keyword>
<dbReference type="NCBIfam" id="TIGR03082">
    <property type="entry name" value="Gneg_AbrB_dup"/>
    <property type="match status" value="1"/>
</dbReference>
<name>A0A380JTS1_STRDY</name>
<dbReference type="InterPro" id="IPR007820">
    <property type="entry name" value="AbrB_fam"/>
</dbReference>
<proteinExistence type="predicted"/>
<gene>
    <name evidence="2" type="ORF">NCTC4670_00805</name>
</gene>
<evidence type="ECO:0000256" key="1">
    <source>
        <dbReference type="SAM" id="Phobius"/>
    </source>
</evidence>
<dbReference type="GO" id="GO:0016020">
    <property type="term" value="C:membrane"/>
    <property type="evidence" value="ECO:0007669"/>
    <property type="project" value="InterPro"/>
</dbReference>
<feature type="transmembrane region" description="Helical" evidence="1">
    <location>
        <begin position="265"/>
        <end position="286"/>
    </location>
</feature>
<dbReference type="RefSeq" id="WP_115245976.1">
    <property type="nucleotide sequence ID" value="NZ_UHFG01000004.1"/>
</dbReference>
<feature type="transmembrane region" description="Helical" evidence="1">
    <location>
        <begin position="240"/>
        <end position="259"/>
    </location>
</feature>
<accession>A0A380JTS1</accession>
<dbReference type="InterPro" id="IPR017516">
    <property type="entry name" value="AbrB_dup"/>
</dbReference>
<dbReference type="Proteomes" id="UP000254797">
    <property type="component" value="Unassembled WGS sequence"/>
</dbReference>
<feature type="transmembrane region" description="Helical" evidence="1">
    <location>
        <begin position="82"/>
        <end position="104"/>
    </location>
</feature>
<dbReference type="Pfam" id="PF05145">
    <property type="entry name" value="AbrB"/>
    <property type="match status" value="1"/>
</dbReference>
<keyword evidence="1" id="KW-0472">Membrane</keyword>
<feature type="transmembrane region" description="Helical" evidence="1">
    <location>
        <begin position="195"/>
        <end position="228"/>
    </location>
</feature>
<evidence type="ECO:0000313" key="2">
    <source>
        <dbReference type="EMBL" id="SUN49006.1"/>
    </source>
</evidence>
<dbReference type="PANTHER" id="PTHR38457">
    <property type="entry name" value="REGULATOR ABRB-RELATED"/>
    <property type="match status" value="1"/>
</dbReference>
<feature type="transmembrane region" description="Helical" evidence="1">
    <location>
        <begin position="110"/>
        <end position="130"/>
    </location>
</feature>
<dbReference type="PANTHER" id="PTHR38457:SF1">
    <property type="entry name" value="REGULATOR ABRB-RELATED"/>
    <property type="match status" value="1"/>
</dbReference>